<protein>
    <submittedName>
        <fullName evidence="4">Response regulator receiver modulated metal dependent phosphohydrolase</fullName>
    </submittedName>
</protein>
<dbReference type="GO" id="GO:0000160">
    <property type="term" value="P:phosphorelay signal transduction system"/>
    <property type="evidence" value="ECO:0007669"/>
    <property type="project" value="InterPro"/>
</dbReference>
<dbReference type="Proteomes" id="UP000004200">
    <property type="component" value="Unassembled WGS sequence"/>
</dbReference>
<dbReference type="InterPro" id="IPR052020">
    <property type="entry name" value="Cyclic_di-GMP/3'3'-cGAMP_PDE"/>
</dbReference>
<dbReference type="PROSITE" id="PS51832">
    <property type="entry name" value="HD_GYP"/>
    <property type="match status" value="1"/>
</dbReference>
<dbReference type="AlphaFoldDB" id="G2E110"/>
<dbReference type="eggNOG" id="COG3437">
    <property type="taxonomic scope" value="Bacteria"/>
</dbReference>
<dbReference type="InterPro" id="IPR003607">
    <property type="entry name" value="HD/PDEase_dom"/>
</dbReference>
<keyword evidence="1" id="KW-0597">Phosphoprotein</keyword>
<dbReference type="Pfam" id="PF00072">
    <property type="entry name" value="Response_reg"/>
    <property type="match status" value="1"/>
</dbReference>
<evidence type="ECO:0000313" key="4">
    <source>
        <dbReference type="EMBL" id="EGV31351.1"/>
    </source>
</evidence>
<dbReference type="PROSITE" id="PS50110">
    <property type="entry name" value="RESPONSE_REGULATORY"/>
    <property type="match status" value="1"/>
</dbReference>
<keyword evidence="4" id="KW-0378">Hydrolase</keyword>
<dbReference type="PANTHER" id="PTHR45228:SF5">
    <property type="entry name" value="CYCLIC DI-GMP PHOSPHODIESTERASE VC_1348-RELATED"/>
    <property type="match status" value="1"/>
</dbReference>
<dbReference type="RefSeq" id="WP_007040687.1">
    <property type="nucleotide sequence ID" value="NZ_AFWT01000012.1"/>
</dbReference>
<dbReference type="CDD" id="cd00077">
    <property type="entry name" value="HDc"/>
    <property type="match status" value="1"/>
</dbReference>
<dbReference type="SUPFAM" id="SSF52172">
    <property type="entry name" value="CheY-like"/>
    <property type="match status" value="1"/>
</dbReference>
<dbReference type="PATRIC" id="fig|765913.3.peg.2005"/>
<dbReference type="GO" id="GO:0008081">
    <property type="term" value="F:phosphoric diester hydrolase activity"/>
    <property type="evidence" value="ECO:0007669"/>
    <property type="project" value="UniProtKB-ARBA"/>
</dbReference>
<dbReference type="SMART" id="SM00471">
    <property type="entry name" value="HDc"/>
    <property type="match status" value="1"/>
</dbReference>
<reference evidence="4 5" key="1">
    <citation type="submission" date="2011-06" db="EMBL/GenBank/DDBJ databases">
        <title>The draft genome of Thiorhodococcus drewsii AZ1.</title>
        <authorList>
            <consortium name="US DOE Joint Genome Institute (JGI-PGF)"/>
            <person name="Lucas S."/>
            <person name="Han J."/>
            <person name="Lapidus A."/>
            <person name="Cheng J.-F."/>
            <person name="Goodwin L."/>
            <person name="Pitluck S."/>
            <person name="Peters L."/>
            <person name="Land M.L."/>
            <person name="Hauser L."/>
            <person name="Vogl K."/>
            <person name="Liu Z."/>
            <person name="Imhoff J."/>
            <person name="Thiel V."/>
            <person name="Frigaard N.-U."/>
            <person name="Bryant D.A."/>
            <person name="Woyke T.J."/>
        </authorList>
    </citation>
    <scope>NUCLEOTIDE SEQUENCE [LARGE SCALE GENOMIC DNA]</scope>
    <source>
        <strain evidence="4 5">AZ1</strain>
    </source>
</reference>
<dbReference type="Gene3D" id="3.40.50.2300">
    <property type="match status" value="1"/>
</dbReference>
<keyword evidence="5" id="KW-1185">Reference proteome</keyword>
<sequence length="346" mass="38465">MILDTSRGQTVLVVDDEPANIDLLVNILKGGYVVKAATRGEKALEIARSGRPPDLILLDITMPGMDGYEVCRLLKDDFTTRHIPVIFVTARIGSDDEIHGFDLGAVDYISKPISPPIVLARVRAQLALYDQNRVLEQRVRERTAQLHETRLRIIRQLGRAAEYKDNETGLHVVRMSHYSYILGAAIGMGERQSDLLLNAAPMHDIGKIGIPDSILQKRGKLTAEEWVIMRRHCRMGVEILGDSGGSELLEMARVVALTHHEKWDGSGYPAGLAGEDIPRVGRIVAIADVFDALTSVRPYKAAWSVEESIDQLGRDSGRHFDPALVARFFDVMPEILAIKEQYAEQD</sequence>
<name>G2E110_9GAMM</name>
<organism evidence="4 5">
    <name type="scientific">Thiorhodococcus drewsii AZ1</name>
    <dbReference type="NCBI Taxonomy" id="765913"/>
    <lineage>
        <taxon>Bacteria</taxon>
        <taxon>Pseudomonadati</taxon>
        <taxon>Pseudomonadota</taxon>
        <taxon>Gammaproteobacteria</taxon>
        <taxon>Chromatiales</taxon>
        <taxon>Chromatiaceae</taxon>
        <taxon>Thiorhodococcus</taxon>
    </lineage>
</organism>
<dbReference type="EMBL" id="AFWT01000012">
    <property type="protein sequence ID" value="EGV31351.1"/>
    <property type="molecule type" value="Genomic_DNA"/>
</dbReference>
<dbReference type="Gene3D" id="1.10.3210.10">
    <property type="entry name" value="Hypothetical protein af1432"/>
    <property type="match status" value="1"/>
</dbReference>
<dbReference type="Pfam" id="PF13487">
    <property type="entry name" value="HD_5"/>
    <property type="match status" value="1"/>
</dbReference>
<evidence type="ECO:0000313" key="5">
    <source>
        <dbReference type="Proteomes" id="UP000004200"/>
    </source>
</evidence>
<dbReference type="OrthoDB" id="9802066at2"/>
<evidence type="ECO:0000259" key="3">
    <source>
        <dbReference type="PROSITE" id="PS51832"/>
    </source>
</evidence>
<proteinExistence type="predicted"/>
<dbReference type="InterPro" id="IPR037522">
    <property type="entry name" value="HD_GYP_dom"/>
</dbReference>
<dbReference type="InterPro" id="IPR011006">
    <property type="entry name" value="CheY-like_superfamily"/>
</dbReference>
<dbReference type="CDD" id="cd19920">
    <property type="entry name" value="REC_PA4781-like"/>
    <property type="match status" value="1"/>
</dbReference>
<feature type="modified residue" description="4-aspartylphosphate" evidence="1">
    <location>
        <position position="59"/>
    </location>
</feature>
<dbReference type="PANTHER" id="PTHR45228">
    <property type="entry name" value="CYCLIC DI-GMP PHOSPHODIESTERASE TM_0186-RELATED"/>
    <property type="match status" value="1"/>
</dbReference>
<gene>
    <name evidence="4" type="ORF">ThidrDRAFT_1973</name>
</gene>
<dbReference type="STRING" id="765913.ThidrDRAFT_1973"/>
<feature type="domain" description="Response regulatory" evidence="2">
    <location>
        <begin position="10"/>
        <end position="126"/>
    </location>
</feature>
<accession>G2E110</accession>
<evidence type="ECO:0000256" key="1">
    <source>
        <dbReference type="PROSITE-ProRule" id="PRU00169"/>
    </source>
</evidence>
<comment type="caution">
    <text evidence="4">The sequence shown here is derived from an EMBL/GenBank/DDBJ whole genome shotgun (WGS) entry which is preliminary data.</text>
</comment>
<evidence type="ECO:0000259" key="2">
    <source>
        <dbReference type="PROSITE" id="PS50110"/>
    </source>
</evidence>
<dbReference type="SMART" id="SM00448">
    <property type="entry name" value="REC"/>
    <property type="match status" value="1"/>
</dbReference>
<feature type="domain" description="HD-GYP" evidence="3">
    <location>
        <begin position="146"/>
        <end position="344"/>
    </location>
</feature>
<dbReference type="SUPFAM" id="SSF109604">
    <property type="entry name" value="HD-domain/PDEase-like"/>
    <property type="match status" value="1"/>
</dbReference>
<dbReference type="InterPro" id="IPR001789">
    <property type="entry name" value="Sig_transdc_resp-reg_receiver"/>
</dbReference>